<name>A0A3N0YF12_ANAGA</name>
<sequence length="190" mass="20812">MSNKITDKECRELVQLKGSADEDKQVLGIRGDGGKTDEGSADSEASPVHFYCPDQRPSAIASDLVSFGGCDEKPLDDSMSLAASDAEEWSGSPHDPATLPSLEPIDARSSIDSELTRVVSKAVEQLGFEWSAPEEPTRSRLDKWFLPGRRQAPPQRPCNTFCQNAPAPLLRAALRRRQLSSHPKTMFLSM</sequence>
<gene>
    <name evidence="2" type="ORF">DPX16_22672</name>
</gene>
<comment type="caution">
    <text evidence="2">The sequence shown here is derived from an EMBL/GenBank/DDBJ whole genome shotgun (WGS) entry which is preliminary data.</text>
</comment>
<dbReference type="EMBL" id="RJVU01043729">
    <property type="protein sequence ID" value="ROL44855.1"/>
    <property type="molecule type" value="Genomic_DNA"/>
</dbReference>
<accession>A0A3N0YF12</accession>
<evidence type="ECO:0000256" key="1">
    <source>
        <dbReference type="SAM" id="MobiDB-lite"/>
    </source>
</evidence>
<feature type="region of interest" description="Disordered" evidence="1">
    <location>
        <begin position="75"/>
        <end position="105"/>
    </location>
</feature>
<reference evidence="2 3" key="1">
    <citation type="submission" date="2018-10" db="EMBL/GenBank/DDBJ databases">
        <title>Genome assembly for a Yunnan-Guizhou Plateau 3E fish, Anabarilius grahami (Regan), and its evolutionary and genetic applications.</title>
        <authorList>
            <person name="Jiang W."/>
        </authorList>
    </citation>
    <scope>NUCLEOTIDE SEQUENCE [LARGE SCALE GENOMIC DNA]</scope>
    <source>
        <strain evidence="2">AG-KIZ</strain>
        <tissue evidence="2">Muscle</tissue>
    </source>
</reference>
<keyword evidence="3" id="KW-1185">Reference proteome</keyword>
<proteinExistence type="predicted"/>
<protein>
    <submittedName>
        <fullName evidence="2">Uncharacterized protein</fullName>
    </submittedName>
</protein>
<dbReference type="Proteomes" id="UP000281406">
    <property type="component" value="Unassembled WGS sequence"/>
</dbReference>
<evidence type="ECO:0000313" key="3">
    <source>
        <dbReference type="Proteomes" id="UP000281406"/>
    </source>
</evidence>
<dbReference type="AlphaFoldDB" id="A0A3N0YF12"/>
<organism evidence="2 3">
    <name type="scientific">Anabarilius grahami</name>
    <name type="common">Kanglang fish</name>
    <name type="synonym">Barilius grahami</name>
    <dbReference type="NCBI Taxonomy" id="495550"/>
    <lineage>
        <taxon>Eukaryota</taxon>
        <taxon>Metazoa</taxon>
        <taxon>Chordata</taxon>
        <taxon>Craniata</taxon>
        <taxon>Vertebrata</taxon>
        <taxon>Euteleostomi</taxon>
        <taxon>Actinopterygii</taxon>
        <taxon>Neopterygii</taxon>
        <taxon>Teleostei</taxon>
        <taxon>Ostariophysi</taxon>
        <taxon>Cypriniformes</taxon>
        <taxon>Xenocyprididae</taxon>
        <taxon>Xenocypridinae</taxon>
        <taxon>Xenocypridinae incertae sedis</taxon>
        <taxon>Anabarilius</taxon>
    </lineage>
</organism>
<feature type="region of interest" description="Disordered" evidence="1">
    <location>
        <begin position="21"/>
        <end position="50"/>
    </location>
</feature>
<dbReference type="OrthoDB" id="10513694at2759"/>
<evidence type="ECO:0000313" key="2">
    <source>
        <dbReference type="EMBL" id="ROL44855.1"/>
    </source>
</evidence>